<protein>
    <submittedName>
        <fullName evidence="3">Transmembrane protein 217</fullName>
    </submittedName>
</protein>
<feature type="transmembrane region" description="Helical" evidence="1">
    <location>
        <begin position="87"/>
        <end position="112"/>
    </location>
</feature>
<dbReference type="GeneID" id="129330386"/>
<dbReference type="Proteomes" id="UP001190640">
    <property type="component" value="Chromosome 5"/>
</dbReference>
<dbReference type="AlphaFoldDB" id="A0AA97KZ36"/>
<dbReference type="CTD" id="221468"/>
<evidence type="ECO:0000256" key="1">
    <source>
        <dbReference type="SAM" id="Phobius"/>
    </source>
</evidence>
<evidence type="ECO:0000313" key="3">
    <source>
        <dbReference type="RefSeq" id="XP_054836390.1"/>
    </source>
</evidence>
<proteinExistence type="predicted"/>
<dbReference type="Pfam" id="PF15049">
    <property type="entry name" value="DUF4534"/>
    <property type="match status" value="1"/>
</dbReference>
<reference evidence="3" key="1">
    <citation type="submission" date="2025-08" db="UniProtKB">
        <authorList>
            <consortium name="RefSeq"/>
        </authorList>
    </citation>
    <scope>IDENTIFICATION</scope>
    <source>
        <tissue evidence="3">Blood</tissue>
    </source>
</reference>
<name>A0AA97KZ36_EUBMA</name>
<dbReference type="KEGG" id="emc:129330386"/>
<feature type="transmembrane region" description="Helical" evidence="1">
    <location>
        <begin position="55"/>
        <end position="80"/>
    </location>
</feature>
<keyword evidence="2" id="KW-1185">Reference proteome</keyword>
<gene>
    <name evidence="3" type="primary">TMEM217</name>
</gene>
<keyword evidence="1" id="KW-1133">Transmembrane helix</keyword>
<sequence length="183" mass="21277">MIIFCASGYCGMLPKTGSIVAGIYMILMTNMYIIFETAHLDRAKECLQSDDDLIIYYYYAALLLAGLSYPICFLLIYSVWNRNTKGMIAYIVWIIFYDLANFTILILIFTTAYNTPLSVHPLEWFGLVCRLLVDCFWLSYIVIYTLMILESRSKGRMSLKIRRLSKHVPEPPKYRLGMSRKIQ</sequence>
<feature type="transmembrane region" description="Helical" evidence="1">
    <location>
        <begin position="124"/>
        <end position="149"/>
    </location>
</feature>
<dbReference type="RefSeq" id="XP_054836390.1">
    <property type="nucleotide sequence ID" value="XM_054980415.1"/>
</dbReference>
<evidence type="ECO:0000313" key="2">
    <source>
        <dbReference type="Proteomes" id="UP001190640"/>
    </source>
</evidence>
<dbReference type="InterPro" id="IPR027862">
    <property type="entry name" value="DUF4534"/>
</dbReference>
<keyword evidence="1 3" id="KW-0812">Transmembrane</keyword>
<feature type="transmembrane region" description="Helical" evidence="1">
    <location>
        <begin position="12"/>
        <end position="35"/>
    </location>
</feature>
<dbReference type="PANTHER" id="PTHR34928:SF3">
    <property type="entry name" value="TRANSMEMBRANE PROTEIN 217B-RELATED"/>
    <property type="match status" value="1"/>
</dbReference>
<accession>A0AA97KZ36</accession>
<dbReference type="PANTHER" id="PTHR34928">
    <property type="entry name" value="TRANSMEMBRANE PROTEIN 217"/>
    <property type="match status" value="1"/>
</dbReference>
<keyword evidence="1" id="KW-0472">Membrane</keyword>
<organism evidence="2 3">
    <name type="scientific">Eublepharis macularius</name>
    <name type="common">Leopard gecko</name>
    <name type="synonym">Cyrtodactylus macularius</name>
    <dbReference type="NCBI Taxonomy" id="481883"/>
    <lineage>
        <taxon>Eukaryota</taxon>
        <taxon>Metazoa</taxon>
        <taxon>Chordata</taxon>
        <taxon>Craniata</taxon>
        <taxon>Vertebrata</taxon>
        <taxon>Euteleostomi</taxon>
        <taxon>Lepidosauria</taxon>
        <taxon>Squamata</taxon>
        <taxon>Bifurcata</taxon>
        <taxon>Gekkota</taxon>
        <taxon>Eublepharidae</taxon>
        <taxon>Eublepharinae</taxon>
        <taxon>Eublepharis</taxon>
    </lineage>
</organism>